<accession>A0A0D6JUU0</accession>
<dbReference type="InterPro" id="IPR031803">
    <property type="entry name" value="BAT_GAF/HTH-assoc"/>
</dbReference>
<dbReference type="CDD" id="cd00130">
    <property type="entry name" value="PAS"/>
    <property type="match status" value="2"/>
</dbReference>
<dbReference type="SMART" id="SM00091">
    <property type="entry name" value="PAS"/>
    <property type="match status" value="2"/>
</dbReference>
<dbReference type="Pfam" id="PF15915">
    <property type="entry name" value="BAT"/>
    <property type="match status" value="1"/>
</dbReference>
<dbReference type="Pfam" id="PF04967">
    <property type="entry name" value="HTH_10"/>
    <property type="match status" value="1"/>
</dbReference>
<organism evidence="5 6">
    <name type="scientific">Haloferax massiliensis</name>
    <dbReference type="NCBI Taxonomy" id="1476858"/>
    <lineage>
        <taxon>Archaea</taxon>
        <taxon>Methanobacteriati</taxon>
        <taxon>Methanobacteriota</taxon>
        <taxon>Stenosarchaea group</taxon>
        <taxon>Halobacteria</taxon>
        <taxon>Halobacteriales</taxon>
        <taxon>Haloferacaceae</taxon>
        <taxon>Haloferax</taxon>
    </lineage>
</organism>
<evidence type="ECO:0000313" key="6">
    <source>
        <dbReference type="Proteomes" id="UP000198902"/>
    </source>
</evidence>
<dbReference type="Pfam" id="PF13185">
    <property type="entry name" value="GAF_2"/>
    <property type="match status" value="1"/>
</dbReference>
<dbReference type="PROSITE" id="PS50113">
    <property type="entry name" value="PAC"/>
    <property type="match status" value="1"/>
</dbReference>
<dbReference type="InterPro" id="IPR013767">
    <property type="entry name" value="PAS_fold"/>
</dbReference>
<keyword evidence="6" id="KW-1185">Reference proteome</keyword>
<dbReference type="GO" id="GO:0016301">
    <property type="term" value="F:kinase activity"/>
    <property type="evidence" value="ECO:0007669"/>
    <property type="project" value="UniProtKB-KW"/>
</dbReference>
<dbReference type="InterPro" id="IPR013656">
    <property type="entry name" value="PAS_4"/>
</dbReference>
<evidence type="ECO:0000256" key="1">
    <source>
        <dbReference type="ARBA" id="ARBA00023015"/>
    </source>
</evidence>
<dbReference type="PROSITE" id="PS50112">
    <property type="entry name" value="PAS"/>
    <property type="match status" value="2"/>
</dbReference>
<dbReference type="Proteomes" id="UP000198902">
    <property type="component" value="Unassembled WGS sequence"/>
</dbReference>
<dbReference type="InterPro" id="IPR029016">
    <property type="entry name" value="GAF-like_dom_sf"/>
</dbReference>
<dbReference type="Gene3D" id="3.30.450.20">
    <property type="entry name" value="PAS domain"/>
    <property type="match status" value="2"/>
</dbReference>
<feature type="domain" description="PAC" evidence="4">
    <location>
        <begin position="268"/>
        <end position="320"/>
    </location>
</feature>
<dbReference type="NCBIfam" id="TIGR00229">
    <property type="entry name" value="sensory_box"/>
    <property type="match status" value="2"/>
</dbReference>
<dbReference type="InterPro" id="IPR035965">
    <property type="entry name" value="PAS-like_dom_sf"/>
</dbReference>
<evidence type="ECO:0000259" key="4">
    <source>
        <dbReference type="PROSITE" id="PS50113"/>
    </source>
</evidence>
<dbReference type="GO" id="GO:0006355">
    <property type="term" value="P:regulation of DNA-templated transcription"/>
    <property type="evidence" value="ECO:0007669"/>
    <property type="project" value="InterPro"/>
</dbReference>
<dbReference type="SUPFAM" id="SSF55785">
    <property type="entry name" value="PYP-like sensor domain (PAS domain)"/>
    <property type="match status" value="2"/>
</dbReference>
<feature type="domain" description="PAS" evidence="3">
    <location>
        <begin position="196"/>
        <end position="266"/>
    </location>
</feature>
<gene>
    <name evidence="5" type="primary">kinA_2</name>
    <name evidence="5" type="ORF">BN996_03205</name>
</gene>
<keyword evidence="1" id="KW-0805">Transcription regulation</keyword>
<dbReference type="AlphaFoldDB" id="A0A0D6JUU0"/>
<keyword evidence="5" id="KW-0418">Kinase</keyword>
<sequence>MDSPDFVRVVRLLDENLTVVIAESDEERARAARVAGADEVISSPEKSGEIIASLEEVASGDEGYAEELESQRRYRELVQSSPAPINVFDKGGTIRYSNQATADLLEVDSPSELIGRSIFDFIDTEHTDIAEEEVARVISAEEAAGPTQMRIVSEEGNERHIQVSTAPGELRGEAVGQAVVVDVTALRETEHDLRAERQFVQDALDALDDIFFVTDRGGRLRRWNAALSDVSGYSSSELDEKAIVELMSAADESHISEAVVTALEEGTVITEATLVSRSGKAIPLEISLQQITDTEGDLIGMVGIGRDISDRRRRTQQLKAQREQLSVLAQTNRLVREINAKLIRASNRREIERVVCEQLAEAGPYELAWIGDFNQASERFVPRTVAGEGEDFLDTLASGIDTDTTREPAERALRTGEVQFFSVSDPEFDRWQEAAEARSFRTVTAIPITYRSATYGVLTLYAGTNDGQEVLKKDVLRELGESIGAAINATHRKQALHPSPGTELRIRITDSTEFFVRFATELDSKVTLDKSTPQPDGTYSLQVSVADSERLSRVCNQFISIETRSRHEDGGDDISVELQVTDVGLVEWLADHGSTLVGLTAYPEYCEITATTPPGTDSRAFVNQLKSSFGGVDLLAKKTAASRLGPSSWDMITKTLTNRQYEALTTAYDEGYYETPRRKSGTDIADMMGISAPTFGNHLRNAHRRILEEVLARPPDPSDESTSDR</sequence>
<evidence type="ECO:0000256" key="2">
    <source>
        <dbReference type="ARBA" id="ARBA00023163"/>
    </source>
</evidence>
<dbReference type="InterPro" id="IPR000014">
    <property type="entry name" value="PAS"/>
</dbReference>
<dbReference type="Pfam" id="PF08448">
    <property type="entry name" value="PAS_4"/>
    <property type="match status" value="1"/>
</dbReference>
<reference evidence="6" key="1">
    <citation type="submission" date="2015-03" db="EMBL/GenBank/DDBJ databases">
        <authorList>
            <person name="Urmite Genomes"/>
        </authorList>
    </citation>
    <scope>NUCLEOTIDE SEQUENCE [LARGE SCALE GENOMIC DNA]</scope>
    <source>
        <strain evidence="6">Arc-Hr</strain>
    </source>
</reference>
<dbReference type="InterPro" id="IPR003018">
    <property type="entry name" value="GAF"/>
</dbReference>
<evidence type="ECO:0000313" key="5">
    <source>
        <dbReference type="EMBL" id="CQR52573.1"/>
    </source>
</evidence>
<dbReference type="InterPro" id="IPR007050">
    <property type="entry name" value="HTH_bacterioopsin"/>
</dbReference>
<keyword evidence="5" id="KW-0808">Transferase</keyword>
<proteinExistence type="predicted"/>
<dbReference type="Gene3D" id="3.30.450.40">
    <property type="match status" value="1"/>
</dbReference>
<dbReference type="PANTHER" id="PTHR34236">
    <property type="entry name" value="DIMETHYL SULFOXIDE REDUCTASE TRANSCRIPTIONAL ACTIVATOR"/>
    <property type="match status" value="1"/>
</dbReference>
<feature type="domain" description="PAS" evidence="3">
    <location>
        <begin position="70"/>
        <end position="141"/>
    </location>
</feature>
<keyword evidence="2" id="KW-0804">Transcription</keyword>
<dbReference type="PANTHER" id="PTHR34236:SF1">
    <property type="entry name" value="DIMETHYL SULFOXIDE REDUCTASE TRANSCRIPTIONAL ACTIVATOR"/>
    <property type="match status" value="1"/>
</dbReference>
<dbReference type="SUPFAM" id="SSF55781">
    <property type="entry name" value="GAF domain-like"/>
    <property type="match status" value="1"/>
</dbReference>
<protein>
    <submittedName>
        <fullName evidence="5">Sporulation kinase A</fullName>
    </submittedName>
</protein>
<dbReference type="EMBL" id="CSTE01000004">
    <property type="protein sequence ID" value="CQR52573.1"/>
    <property type="molecule type" value="Genomic_DNA"/>
</dbReference>
<dbReference type="InterPro" id="IPR000700">
    <property type="entry name" value="PAS-assoc_C"/>
</dbReference>
<name>A0A0D6JUU0_9EURY</name>
<dbReference type="Pfam" id="PF00989">
    <property type="entry name" value="PAS"/>
    <property type="match status" value="1"/>
</dbReference>
<evidence type="ECO:0000259" key="3">
    <source>
        <dbReference type="PROSITE" id="PS50112"/>
    </source>
</evidence>